<keyword evidence="1" id="KW-1133">Transmembrane helix</keyword>
<evidence type="ECO:0000313" key="2">
    <source>
        <dbReference type="EMBL" id="CAX75178.1"/>
    </source>
</evidence>
<organism evidence="2">
    <name type="scientific">Schistosoma japonicum</name>
    <name type="common">Blood fluke</name>
    <dbReference type="NCBI Taxonomy" id="6182"/>
    <lineage>
        <taxon>Eukaryota</taxon>
        <taxon>Metazoa</taxon>
        <taxon>Spiralia</taxon>
        <taxon>Lophotrochozoa</taxon>
        <taxon>Platyhelminthes</taxon>
        <taxon>Trematoda</taxon>
        <taxon>Digenea</taxon>
        <taxon>Strigeidida</taxon>
        <taxon>Schistosomatoidea</taxon>
        <taxon>Schistosomatidae</taxon>
        <taxon>Schistosoma</taxon>
    </lineage>
</organism>
<name>C1LKF0_SCHJA</name>
<evidence type="ECO:0000256" key="1">
    <source>
        <dbReference type="SAM" id="Phobius"/>
    </source>
</evidence>
<reference evidence="2" key="2">
    <citation type="submission" date="2009-03" db="EMBL/GenBank/DDBJ databases">
        <authorList>
            <person name="Gang L."/>
        </authorList>
    </citation>
    <scope>NUCLEOTIDE SEQUENCE</scope>
    <source>
        <strain evidence="2">Anhui</strain>
    </source>
</reference>
<sequence length="30" mass="3538">MWYSVCICYELIHLVVVLTTLLLVLLIFLL</sequence>
<keyword evidence="1" id="KW-0812">Transmembrane</keyword>
<accession>C1LKF0</accession>
<feature type="transmembrane region" description="Helical" evidence="1">
    <location>
        <begin position="7"/>
        <end position="29"/>
    </location>
</feature>
<dbReference type="AlphaFoldDB" id="C1LKF0"/>
<protein>
    <submittedName>
        <fullName evidence="2">Hypotheticial protein</fullName>
    </submittedName>
</protein>
<reference evidence="2" key="1">
    <citation type="journal article" date="2009" name="Nature">
        <title>The Schistosoma japonicum genome reveals features of host-parasite interplay.</title>
        <authorList>
            <person name="Liu F."/>
            <person name="Zhou Y."/>
            <person name="Wang Z.Q."/>
            <person name="Lu G."/>
            <person name="Zheng H."/>
            <person name="Brindley P.J."/>
            <person name="McManus D.P."/>
            <person name="Blair D."/>
            <person name="Zhang Q.H."/>
            <person name="Zhong Y."/>
            <person name="Wang S."/>
            <person name="Han Z.G."/>
            <person name="Chen Z."/>
        </authorList>
    </citation>
    <scope>NUCLEOTIDE SEQUENCE</scope>
    <source>
        <strain evidence="2">Anhui</strain>
    </source>
</reference>
<dbReference type="EMBL" id="FN319450">
    <property type="protein sequence ID" value="CAX75178.1"/>
    <property type="molecule type" value="mRNA"/>
</dbReference>
<keyword evidence="1" id="KW-0472">Membrane</keyword>
<proteinExistence type="evidence at transcript level"/>